<evidence type="ECO:0000256" key="1">
    <source>
        <dbReference type="ARBA" id="ARBA00004370"/>
    </source>
</evidence>
<keyword evidence="2 5" id="KW-0812">Transmembrane</keyword>
<keyword evidence="4 5" id="KW-0472">Membrane</keyword>
<feature type="transmembrane region" description="Helical" evidence="5">
    <location>
        <begin position="1012"/>
        <end position="1030"/>
    </location>
</feature>
<comment type="subcellular location">
    <subcellularLocation>
        <location evidence="1">Membrane</location>
    </subcellularLocation>
</comment>
<name>A0AAU9IIE1_9CILI</name>
<keyword evidence="8" id="KW-1185">Reference proteome</keyword>
<dbReference type="InterPro" id="IPR028082">
    <property type="entry name" value="Peripla_BP_I"/>
</dbReference>
<feature type="transmembrane region" description="Helical" evidence="5">
    <location>
        <begin position="1068"/>
        <end position="1090"/>
    </location>
</feature>
<evidence type="ECO:0000313" key="7">
    <source>
        <dbReference type="EMBL" id="CAG9313848.1"/>
    </source>
</evidence>
<keyword evidence="3 5" id="KW-1133">Transmembrane helix</keyword>
<reference evidence="7" key="1">
    <citation type="submission" date="2021-09" db="EMBL/GenBank/DDBJ databases">
        <authorList>
            <consortium name="AG Swart"/>
            <person name="Singh M."/>
            <person name="Singh A."/>
            <person name="Seah K."/>
            <person name="Emmerich C."/>
        </authorList>
    </citation>
    <scope>NUCLEOTIDE SEQUENCE</scope>
    <source>
        <strain evidence="7">ATCC30299</strain>
    </source>
</reference>
<evidence type="ECO:0000256" key="5">
    <source>
        <dbReference type="SAM" id="Phobius"/>
    </source>
</evidence>
<gene>
    <name evidence="7" type="ORF">BSTOLATCC_MIC9651</name>
</gene>
<feature type="transmembrane region" description="Helical" evidence="5">
    <location>
        <begin position="1042"/>
        <end position="1062"/>
    </location>
</feature>
<evidence type="ECO:0000313" key="8">
    <source>
        <dbReference type="Proteomes" id="UP001162131"/>
    </source>
</evidence>
<proteinExistence type="predicted"/>
<dbReference type="SUPFAM" id="SSF53822">
    <property type="entry name" value="Periplasmic binding protein-like I"/>
    <property type="match status" value="1"/>
</dbReference>
<feature type="transmembrane region" description="Helical" evidence="5">
    <location>
        <begin position="764"/>
        <end position="785"/>
    </location>
</feature>
<dbReference type="Gene3D" id="3.40.50.2300">
    <property type="match status" value="2"/>
</dbReference>
<feature type="transmembrane region" description="Helical" evidence="5">
    <location>
        <begin position="899"/>
        <end position="921"/>
    </location>
</feature>
<feature type="domain" description="Receptor ligand binding region" evidence="6">
    <location>
        <begin position="435"/>
        <end position="680"/>
    </location>
</feature>
<sequence length="1143" mass="128485">MREIKVLLRLSSNSVFLLFMLLISSYSLDVIIFTQTLSFKEAWENNILIPELVTPRFTYNRQETIYFLSSLEDPKILIDLADNIADHYMLSRECEELKVPHIVIEDNLKYYKSWTYSAISSRNSYESSLYNILNFFNWSEGFVFNSKKNSFLQEFILNLSSNFTSAIIEENSSINKIISYIVAPSGKSLFYLFTDSNDSVVLQEALISSKLIISGNGILLGKESYYNIIINGALAIVEQGQEYSKSDEDFIINAIDFVISMLDGPSIANSFDMKKVLDTSCTSHYCKAQFSLINVQYGERIIVGSFSSSNIYITKPIIFLGNSSAVPVSAKKTLPISINAGSTNYGSASDLNVPIYARGASLVISMVNEGLLDILENFQLSLFFFDCGATSYDSAYGLSCFSKGIDKFGLGHIASFPSSVAIGTIQTFKLLNLTLPIVGSCNSAPGLNSTELYPWYTRVQLSDSILASDMAPLIKSLGWSSVAVLYGNETYGISCYLWFKKYAEKNALNIVNPEWSRVIPPELTREESTNYINSLKGVYDSNARLILIFLYSGTTFGYILERFYDLGARKGDLVFLTTAGGIMVEIGFKDEYLYKRYEVGVPMMTFQGSIWVGTFGKKIYNNLKAKYKVTPSDYQCNFFDSTYLLSNAISSMINRGLDYTDPYKLNSTIRSIKMVGCLGTTSIAHGSNDNEFNTVTIDANQISNGTLSVYHIGLFNPLGSKLLTIDQPFIYGDNSIVQPSEFRNSASDCPFPDSKIITFSKGRIVIFCIGFAIALITAIITYYIWKKWWDVKIETLNQKQEISVQDFVVGISIGVEFLQIIAMGPDFKKIFSLLSSFADAISLNLASVIKLENGIFWAVCDLVLACCLLWNSLCATILLRLNERSNFVIFQYLDELGDFLMPILGNLCFIPFVSVLLDIFVCDEAIGNNFTESFLATDCYQFCWQRTHIIYVILAILALLTYEPLAVFCRPLWQEFQIQLHVKTLPLFLMVKTVVQVSLVVMNKTIKRAQSTVHAVLFVAVLICYVIFVHKYKPYNYQRYSWWEFISLIAVIWLSILATINAEINGSSYGWIMTLLAGWLAIGAYGFLIMRKKYPSLLFKAKGHDTSALFQFAFSFRKSTSKISGKSLNLQSSSRISPGIEIY</sequence>
<dbReference type="AlphaFoldDB" id="A0AAU9IIE1"/>
<feature type="transmembrane region" description="Helical" evidence="5">
    <location>
        <begin position="855"/>
        <end position="879"/>
    </location>
</feature>
<evidence type="ECO:0000259" key="6">
    <source>
        <dbReference type="Pfam" id="PF01094"/>
    </source>
</evidence>
<dbReference type="CDD" id="cd06268">
    <property type="entry name" value="PBP1_ABC_transporter_LIVBP-like"/>
    <property type="match status" value="1"/>
</dbReference>
<organism evidence="7 8">
    <name type="scientific">Blepharisma stoltei</name>
    <dbReference type="NCBI Taxonomy" id="1481888"/>
    <lineage>
        <taxon>Eukaryota</taxon>
        <taxon>Sar</taxon>
        <taxon>Alveolata</taxon>
        <taxon>Ciliophora</taxon>
        <taxon>Postciliodesmatophora</taxon>
        <taxon>Heterotrichea</taxon>
        <taxon>Heterotrichida</taxon>
        <taxon>Blepharismidae</taxon>
        <taxon>Blepharisma</taxon>
    </lineage>
</organism>
<dbReference type="PANTHER" id="PTHR30483">
    <property type="entry name" value="LEUCINE-SPECIFIC-BINDING PROTEIN"/>
    <property type="match status" value="1"/>
</dbReference>
<protein>
    <recommendedName>
        <fullName evidence="6">Receptor ligand binding region domain-containing protein</fullName>
    </recommendedName>
</protein>
<accession>A0AAU9IIE1</accession>
<dbReference type="PANTHER" id="PTHR30483:SF6">
    <property type="entry name" value="PERIPLASMIC BINDING PROTEIN OF ABC TRANSPORTER FOR NATURAL AMINO ACIDS"/>
    <property type="match status" value="1"/>
</dbReference>
<feature type="transmembrane region" description="Helical" evidence="5">
    <location>
        <begin position="985"/>
        <end position="1006"/>
    </location>
</feature>
<evidence type="ECO:0000256" key="3">
    <source>
        <dbReference type="ARBA" id="ARBA00022989"/>
    </source>
</evidence>
<feature type="transmembrane region" description="Helical" evidence="5">
    <location>
        <begin position="949"/>
        <end position="973"/>
    </location>
</feature>
<evidence type="ECO:0000256" key="2">
    <source>
        <dbReference type="ARBA" id="ARBA00022692"/>
    </source>
</evidence>
<dbReference type="InterPro" id="IPR001828">
    <property type="entry name" value="ANF_lig-bd_rcpt"/>
</dbReference>
<dbReference type="Pfam" id="PF01094">
    <property type="entry name" value="ANF_receptor"/>
    <property type="match status" value="1"/>
</dbReference>
<comment type="caution">
    <text evidence="7">The sequence shown here is derived from an EMBL/GenBank/DDBJ whole genome shotgun (WGS) entry which is preliminary data.</text>
</comment>
<dbReference type="EMBL" id="CAJZBQ010000011">
    <property type="protein sequence ID" value="CAG9313848.1"/>
    <property type="molecule type" value="Genomic_DNA"/>
</dbReference>
<dbReference type="InterPro" id="IPR051010">
    <property type="entry name" value="BCAA_transport"/>
</dbReference>
<dbReference type="Proteomes" id="UP001162131">
    <property type="component" value="Unassembled WGS sequence"/>
</dbReference>
<evidence type="ECO:0000256" key="4">
    <source>
        <dbReference type="ARBA" id="ARBA00023136"/>
    </source>
</evidence>
<dbReference type="GO" id="GO:0016020">
    <property type="term" value="C:membrane"/>
    <property type="evidence" value="ECO:0007669"/>
    <property type="project" value="UniProtKB-SubCell"/>
</dbReference>